<dbReference type="SUPFAM" id="SSF81383">
    <property type="entry name" value="F-box domain"/>
    <property type="match status" value="1"/>
</dbReference>
<comment type="caution">
    <text evidence="2">The sequence shown here is derived from an EMBL/GenBank/DDBJ whole genome shotgun (WGS) entry which is preliminary data.</text>
</comment>
<dbReference type="Proteomes" id="UP000490939">
    <property type="component" value="Unassembled WGS sequence"/>
</dbReference>
<feature type="domain" description="F-box" evidence="1">
    <location>
        <begin position="29"/>
        <end position="76"/>
    </location>
</feature>
<dbReference type="EMBL" id="WNWR01000600">
    <property type="protein sequence ID" value="KAE9973214.1"/>
    <property type="molecule type" value="Genomic_DNA"/>
</dbReference>
<keyword evidence="3" id="KW-1185">Reference proteome</keyword>
<dbReference type="InterPro" id="IPR036047">
    <property type="entry name" value="F-box-like_dom_sf"/>
</dbReference>
<dbReference type="InterPro" id="IPR001810">
    <property type="entry name" value="F-box_dom"/>
</dbReference>
<accession>A0A8H3UMT7</accession>
<protein>
    <recommendedName>
        <fullName evidence="1">F-box domain-containing protein</fullName>
    </recommendedName>
</protein>
<proteinExistence type="predicted"/>
<evidence type="ECO:0000313" key="3">
    <source>
        <dbReference type="Proteomes" id="UP000490939"/>
    </source>
</evidence>
<organism evidence="2 3">
    <name type="scientific">Venturia inaequalis</name>
    <name type="common">Apple scab fungus</name>
    <dbReference type="NCBI Taxonomy" id="5025"/>
    <lineage>
        <taxon>Eukaryota</taxon>
        <taxon>Fungi</taxon>
        <taxon>Dikarya</taxon>
        <taxon>Ascomycota</taxon>
        <taxon>Pezizomycotina</taxon>
        <taxon>Dothideomycetes</taxon>
        <taxon>Pleosporomycetidae</taxon>
        <taxon>Venturiales</taxon>
        <taxon>Venturiaceae</taxon>
        <taxon>Venturia</taxon>
    </lineage>
</organism>
<evidence type="ECO:0000259" key="1">
    <source>
        <dbReference type="PROSITE" id="PS50181"/>
    </source>
</evidence>
<gene>
    <name evidence="2" type="ORF">EG327_009245</name>
</gene>
<dbReference type="PROSITE" id="PS50181">
    <property type="entry name" value="FBOX"/>
    <property type="match status" value="1"/>
</dbReference>
<evidence type="ECO:0000313" key="2">
    <source>
        <dbReference type="EMBL" id="KAE9973214.1"/>
    </source>
</evidence>
<name>A0A8H3UMT7_VENIN</name>
<sequence>MPFPAFKAWLAGVFTKRGQLETSTPQPGPLRFLDLPTDVLLCILDQATLTDMILLSQTCQWLHKLLQLHRINFNKSFVLWVPLSNFREGNRSTNKRRSLSTTSCNYEMVQQFNILTTKRTWMDHSHRVYLADFLRAQYEPQGLGRLADKLAMRYKIVQDRFLVKRSTVVGNVQQNTIKESEMSYKNTNDDVALEDQKSRDDSHAGIVLRKSNGKSEHIMLAFPCGAILGQENIA</sequence>
<reference evidence="2 3" key="1">
    <citation type="submission" date="2019-07" db="EMBL/GenBank/DDBJ databases">
        <title>Venturia inaequalis Genome Resource.</title>
        <authorList>
            <person name="Lichtner F.J."/>
        </authorList>
    </citation>
    <scope>NUCLEOTIDE SEQUENCE [LARGE SCALE GENOMIC DNA]</scope>
    <source>
        <strain evidence="2 3">DMI_063113</strain>
    </source>
</reference>
<dbReference type="AlphaFoldDB" id="A0A8H3UMT7"/>